<keyword evidence="2" id="KW-1185">Reference proteome</keyword>
<gene>
    <name evidence="1" type="ORF">Cob_v006470</name>
</gene>
<name>A0A484FR97_COLOR</name>
<proteinExistence type="predicted"/>
<accession>A0A484FR97</accession>
<sequence length="105" mass="12266">MLSRRRAEDRRCLACRCCLDSRGLGSGARRRASRLFQAALQRDAAWQMAIEEGFRRNIILAESWARKRGNPLNHRDRNGDDLNNWYMLDVRSMEAWLGGPRRGEF</sequence>
<reference evidence="2" key="1">
    <citation type="journal article" date="2013" name="New Phytol.">
        <title>Comparative genomic and transcriptomic analyses reveal the hemibiotrophic stage shift of Colletotrichum fungi.</title>
        <authorList>
            <person name="Gan P."/>
            <person name="Ikeda K."/>
            <person name="Irieda H."/>
            <person name="Narusaka M."/>
            <person name="O'Connell R.J."/>
            <person name="Narusaka Y."/>
            <person name="Takano Y."/>
            <person name="Kubo Y."/>
            <person name="Shirasu K."/>
        </authorList>
    </citation>
    <scope>NUCLEOTIDE SEQUENCE [LARGE SCALE GENOMIC DNA]</scope>
    <source>
        <strain evidence="2">104-T / ATCC 96160 / CBS 514.97 / LARS 414 / MAFF 240422</strain>
    </source>
</reference>
<dbReference type="AlphaFoldDB" id="A0A484FR97"/>
<reference evidence="2" key="2">
    <citation type="journal article" date="2019" name="Mol. Plant Microbe Interact.">
        <title>Genome sequence resources for four phytopathogenic fungi from the Colletotrichum orbiculare species complex.</title>
        <authorList>
            <person name="Gan P."/>
            <person name="Tsushima A."/>
            <person name="Narusaka M."/>
            <person name="Narusaka Y."/>
            <person name="Takano Y."/>
            <person name="Kubo Y."/>
            <person name="Shirasu K."/>
        </authorList>
    </citation>
    <scope>GENOME REANNOTATION</scope>
    <source>
        <strain evidence="2">104-T / ATCC 96160 / CBS 514.97 / LARS 414 / MAFF 240422</strain>
    </source>
</reference>
<protein>
    <submittedName>
        <fullName evidence="1">Uncharacterized protein</fullName>
    </submittedName>
</protein>
<comment type="caution">
    <text evidence="1">The sequence shown here is derived from an EMBL/GenBank/DDBJ whole genome shotgun (WGS) entry which is preliminary data.</text>
</comment>
<dbReference type="EMBL" id="AMCV02000017">
    <property type="protein sequence ID" value="TDZ20532.1"/>
    <property type="molecule type" value="Genomic_DNA"/>
</dbReference>
<evidence type="ECO:0000313" key="2">
    <source>
        <dbReference type="Proteomes" id="UP000014480"/>
    </source>
</evidence>
<organism evidence="1 2">
    <name type="scientific">Colletotrichum orbiculare (strain 104-T / ATCC 96160 / CBS 514.97 / LARS 414 / MAFF 240422)</name>
    <name type="common">Cucumber anthracnose fungus</name>
    <name type="synonym">Colletotrichum lagenarium</name>
    <dbReference type="NCBI Taxonomy" id="1213857"/>
    <lineage>
        <taxon>Eukaryota</taxon>
        <taxon>Fungi</taxon>
        <taxon>Dikarya</taxon>
        <taxon>Ascomycota</taxon>
        <taxon>Pezizomycotina</taxon>
        <taxon>Sordariomycetes</taxon>
        <taxon>Hypocreomycetidae</taxon>
        <taxon>Glomerellales</taxon>
        <taxon>Glomerellaceae</taxon>
        <taxon>Colletotrichum</taxon>
        <taxon>Colletotrichum orbiculare species complex</taxon>
    </lineage>
</organism>
<evidence type="ECO:0000313" key="1">
    <source>
        <dbReference type="EMBL" id="TDZ20532.1"/>
    </source>
</evidence>
<dbReference type="Proteomes" id="UP000014480">
    <property type="component" value="Unassembled WGS sequence"/>
</dbReference>